<gene>
    <name evidence="9" type="ORF">GCM10008090_01030</name>
</gene>
<evidence type="ECO:0000256" key="3">
    <source>
        <dbReference type="ARBA" id="ARBA00012895"/>
    </source>
</evidence>
<evidence type="ECO:0000256" key="6">
    <source>
        <dbReference type="ARBA" id="ARBA00023029"/>
    </source>
</evidence>
<comment type="similarity">
    <text evidence="2">Belongs to the type II topoisomerase GyrB family.</text>
</comment>
<evidence type="ECO:0000256" key="5">
    <source>
        <dbReference type="ARBA" id="ARBA00022840"/>
    </source>
</evidence>
<dbReference type="Gene3D" id="3.30.565.10">
    <property type="entry name" value="Histidine kinase-like ATPase, C-terminal domain"/>
    <property type="match status" value="1"/>
</dbReference>
<dbReference type="EC" id="5.6.2.2" evidence="3"/>
<protein>
    <recommendedName>
        <fullName evidence="3">DNA topoisomerase (ATP-hydrolyzing)</fullName>
        <ecNumber evidence="3">5.6.2.2</ecNumber>
    </recommendedName>
</protein>
<evidence type="ECO:0000256" key="4">
    <source>
        <dbReference type="ARBA" id="ARBA00022741"/>
    </source>
</evidence>
<dbReference type="EMBL" id="BMXA01000001">
    <property type="protein sequence ID" value="GGZ96586.1"/>
    <property type="molecule type" value="Genomic_DNA"/>
</dbReference>
<proteinExistence type="inferred from homology"/>
<keyword evidence="4" id="KW-0547">Nucleotide-binding</keyword>
<name>A0A918RH25_9GAMM</name>
<organism evidence="9 10">
    <name type="scientific">Arenicella chitinivorans</name>
    <dbReference type="NCBI Taxonomy" id="1329800"/>
    <lineage>
        <taxon>Bacteria</taxon>
        <taxon>Pseudomonadati</taxon>
        <taxon>Pseudomonadota</taxon>
        <taxon>Gammaproteobacteria</taxon>
        <taxon>Arenicellales</taxon>
        <taxon>Arenicellaceae</taxon>
        <taxon>Arenicella</taxon>
    </lineage>
</organism>
<dbReference type="AlphaFoldDB" id="A0A918RH25"/>
<evidence type="ECO:0000256" key="8">
    <source>
        <dbReference type="ARBA" id="ARBA00023235"/>
    </source>
</evidence>
<evidence type="ECO:0000256" key="1">
    <source>
        <dbReference type="ARBA" id="ARBA00000185"/>
    </source>
</evidence>
<dbReference type="InterPro" id="IPR036890">
    <property type="entry name" value="HATPase_C_sf"/>
</dbReference>
<dbReference type="PANTHER" id="PTHR45866">
    <property type="entry name" value="DNA GYRASE/TOPOISOMERASE SUBUNIT B"/>
    <property type="match status" value="1"/>
</dbReference>
<keyword evidence="5" id="KW-0067">ATP-binding</keyword>
<keyword evidence="10" id="KW-1185">Reference proteome</keyword>
<comment type="caution">
    <text evidence="9">The sequence shown here is derived from an EMBL/GenBank/DDBJ whole genome shotgun (WGS) entry which is preliminary data.</text>
</comment>
<reference evidence="9" key="2">
    <citation type="submission" date="2020-09" db="EMBL/GenBank/DDBJ databases">
        <authorList>
            <person name="Sun Q."/>
            <person name="Kim S."/>
        </authorList>
    </citation>
    <scope>NUCLEOTIDE SEQUENCE</scope>
    <source>
        <strain evidence="9">KCTC 12711</strain>
    </source>
</reference>
<evidence type="ECO:0000313" key="9">
    <source>
        <dbReference type="EMBL" id="GGZ96586.1"/>
    </source>
</evidence>
<dbReference type="SUPFAM" id="SSF55874">
    <property type="entry name" value="ATPase domain of HSP90 chaperone/DNA topoisomerase II/histidine kinase"/>
    <property type="match status" value="1"/>
</dbReference>
<keyword evidence="6" id="KW-0799">Topoisomerase</keyword>
<keyword evidence="7" id="KW-0238">DNA-binding</keyword>
<dbReference type="PANTHER" id="PTHR45866:SF1">
    <property type="entry name" value="DNA GYRASE SUBUNIT B, MITOCHONDRIAL"/>
    <property type="match status" value="1"/>
</dbReference>
<dbReference type="GO" id="GO:0003677">
    <property type="term" value="F:DNA binding"/>
    <property type="evidence" value="ECO:0007669"/>
    <property type="project" value="UniProtKB-KW"/>
</dbReference>
<dbReference type="Proteomes" id="UP000614811">
    <property type="component" value="Unassembled WGS sequence"/>
</dbReference>
<evidence type="ECO:0000256" key="7">
    <source>
        <dbReference type="ARBA" id="ARBA00023125"/>
    </source>
</evidence>
<reference evidence="9" key="1">
    <citation type="journal article" date="2014" name="Int. J. Syst. Evol. Microbiol.">
        <title>Complete genome sequence of Corynebacterium casei LMG S-19264T (=DSM 44701T), isolated from a smear-ripened cheese.</title>
        <authorList>
            <consortium name="US DOE Joint Genome Institute (JGI-PGF)"/>
            <person name="Walter F."/>
            <person name="Albersmeier A."/>
            <person name="Kalinowski J."/>
            <person name="Ruckert C."/>
        </authorList>
    </citation>
    <scope>NUCLEOTIDE SEQUENCE</scope>
    <source>
        <strain evidence="9">KCTC 12711</strain>
    </source>
</reference>
<dbReference type="GO" id="GO:0005524">
    <property type="term" value="F:ATP binding"/>
    <property type="evidence" value="ECO:0007669"/>
    <property type="project" value="UniProtKB-KW"/>
</dbReference>
<comment type="catalytic activity">
    <reaction evidence="1">
        <text>ATP-dependent breakage, passage and rejoining of double-stranded DNA.</text>
        <dbReference type="EC" id="5.6.2.2"/>
    </reaction>
</comment>
<dbReference type="GO" id="GO:0003918">
    <property type="term" value="F:DNA topoisomerase type II (double strand cut, ATP-hydrolyzing) activity"/>
    <property type="evidence" value="ECO:0007669"/>
    <property type="project" value="UniProtKB-EC"/>
</dbReference>
<evidence type="ECO:0000313" key="10">
    <source>
        <dbReference type="Proteomes" id="UP000614811"/>
    </source>
</evidence>
<keyword evidence="8" id="KW-0413">Isomerase</keyword>
<evidence type="ECO:0000256" key="2">
    <source>
        <dbReference type="ARBA" id="ARBA00010708"/>
    </source>
</evidence>
<sequence>MSKSYDSNEIEVLKGLEPVRRRPSMYLGELDDPKLNTMLAFQALCHAADEFIEGNCSTVKMNVSLNKLEVWYDAGMPLDPHSAVNELPAAIIFLSLHMGCHNQKKNIKVGDELCKLGLATLNAVCSTLVAKIRNSNRITTIEFKKGVRVNDPIVQEDKGSDFTRISIELDSSILPNTYFDLSGIEVEARRITKKFKLPIEVEYKS</sequence>
<accession>A0A918RH25</accession>